<organism evidence="9 10">
    <name type="scientific">Roseburia intestinalis</name>
    <dbReference type="NCBI Taxonomy" id="166486"/>
    <lineage>
        <taxon>Bacteria</taxon>
        <taxon>Bacillati</taxon>
        <taxon>Bacillota</taxon>
        <taxon>Clostridia</taxon>
        <taxon>Lachnospirales</taxon>
        <taxon>Lachnospiraceae</taxon>
        <taxon>Roseburia</taxon>
    </lineage>
</organism>
<comment type="similarity">
    <text evidence="2">Belongs to the binding-protein-dependent transport system permease family. FecCD subfamily.</text>
</comment>
<evidence type="ECO:0000256" key="1">
    <source>
        <dbReference type="ARBA" id="ARBA00004651"/>
    </source>
</evidence>
<dbReference type="GO" id="GO:0022857">
    <property type="term" value="F:transmembrane transporter activity"/>
    <property type="evidence" value="ECO:0007669"/>
    <property type="project" value="InterPro"/>
</dbReference>
<dbReference type="FunFam" id="1.10.3470.10:FF:000001">
    <property type="entry name" value="Vitamin B12 ABC transporter permease BtuC"/>
    <property type="match status" value="1"/>
</dbReference>
<keyword evidence="7 8" id="KW-0472">Membrane</keyword>
<dbReference type="CDD" id="cd06550">
    <property type="entry name" value="TM_ABC_iron-siderophores_like"/>
    <property type="match status" value="1"/>
</dbReference>
<dbReference type="GO" id="GO:0033214">
    <property type="term" value="P:siderophore-iron import into cell"/>
    <property type="evidence" value="ECO:0007669"/>
    <property type="project" value="TreeGrafter"/>
</dbReference>
<evidence type="ECO:0000256" key="5">
    <source>
        <dbReference type="ARBA" id="ARBA00022692"/>
    </source>
</evidence>
<dbReference type="GO" id="GO:0005886">
    <property type="term" value="C:plasma membrane"/>
    <property type="evidence" value="ECO:0007669"/>
    <property type="project" value="UniProtKB-SubCell"/>
</dbReference>
<dbReference type="EMBL" id="QSHO01000004">
    <property type="protein sequence ID" value="RHC18449.1"/>
    <property type="molecule type" value="Genomic_DNA"/>
</dbReference>
<dbReference type="Pfam" id="PF01032">
    <property type="entry name" value="FecCD"/>
    <property type="match status" value="1"/>
</dbReference>
<name>A0A3R6D4R7_9FIRM</name>
<reference evidence="9 10" key="1">
    <citation type="submission" date="2018-08" db="EMBL/GenBank/DDBJ databases">
        <title>A genome reference for cultivated species of the human gut microbiota.</title>
        <authorList>
            <person name="Zou Y."/>
            <person name="Xue W."/>
            <person name="Luo G."/>
        </authorList>
    </citation>
    <scope>NUCLEOTIDE SEQUENCE [LARGE SCALE GENOMIC DNA]</scope>
    <source>
        <strain evidence="9 10">AM37-1AC</strain>
    </source>
</reference>
<keyword evidence="6 8" id="KW-1133">Transmembrane helix</keyword>
<evidence type="ECO:0000313" key="10">
    <source>
        <dbReference type="Proteomes" id="UP000283513"/>
    </source>
</evidence>
<keyword evidence="3" id="KW-0813">Transport</keyword>
<dbReference type="Proteomes" id="UP000283513">
    <property type="component" value="Unassembled WGS sequence"/>
</dbReference>
<dbReference type="AlphaFoldDB" id="A0A3R6D4R7"/>
<evidence type="ECO:0000256" key="8">
    <source>
        <dbReference type="SAM" id="Phobius"/>
    </source>
</evidence>
<comment type="subcellular location">
    <subcellularLocation>
        <location evidence="1">Cell membrane</location>
        <topology evidence="1">Multi-pass membrane protein</topology>
    </subcellularLocation>
</comment>
<feature type="transmembrane region" description="Helical" evidence="8">
    <location>
        <begin position="92"/>
        <end position="110"/>
    </location>
</feature>
<evidence type="ECO:0000313" key="9">
    <source>
        <dbReference type="EMBL" id="RHC18449.1"/>
    </source>
</evidence>
<feature type="transmembrane region" description="Helical" evidence="8">
    <location>
        <begin position="313"/>
        <end position="334"/>
    </location>
</feature>
<feature type="transmembrane region" description="Helical" evidence="8">
    <location>
        <begin position="54"/>
        <end position="80"/>
    </location>
</feature>
<comment type="caution">
    <text evidence="9">The sequence shown here is derived from an EMBL/GenBank/DDBJ whole genome shotgun (WGS) entry which is preliminary data.</text>
</comment>
<dbReference type="PANTHER" id="PTHR30472">
    <property type="entry name" value="FERRIC ENTEROBACTIN TRANSPORT SYSTEM PERMEASE PROTEIN"/>
    <property type="match status" value="1"/>
</dbReference>
<sequence length="336" mass="35998">MMRMKKRKTAVFACVIVLFFCAILLGLCWGSYEISVHEVIATLLGNGTKIQNTAIFGIRLPRILLGIFVAAGLAISGGVLQTMTRNELADPGIIGINAGGATAAVLFIQFQTNAYFSELGTFSIYLLPLMAISGALAAAFCIYFFSSRKGLKPKRLLLTGIGINAGLNAFITFFMFKGGPGDYNRVMIWTSGSLWGAGWAYVRALVPVILLGGAYIFYKGRMLDALSFSDETAIGWGISIERERKKMLLCAVILAGASTAFAGNIGFIGLLAPHAAKKVVGNGHRVSLLLASLIAAVMLIFADTVARNLFSPIEIPAGIAVSLVGVPYFVYLMWKE</sequence>
<feature type="transmembrane region" description="Helical" evidence="8">
    <location>
        <begin position="196"/>
        <end position="218"/>
    </location>
</feature>
<dbReference type="SUPFAM" id="SSF81345">
    <property type="entry name" value="ABC transporter involved in vitamin B12 uptake, BtuC"/>
    <property type="match status" value="1"/>
</dbReference>
<keyword evidence="5 8" id="KW-0812">Transmembrane</keyword>
<dbReference type="InterPro" id="IPR000522">
    <property type="entry name" value="ABC_transptr_permease_BtuC"/>
</dbReference>
<evidence type="ECO:0000256" key="6">
    <source>
        <dbReference type="ARBA" id="ARBA00022989"/>
    </source>
</evidence>
<keyword evidence="4" id="KW-1003">Cell membrane</keyword>
<protein>
    <submittedName>
        <fullName evidence="9">Iron ABC transporter permease</fullName>
    </submittedName>
</protein>
<proteinExistence type="inferred from homology"/>
<evidence type="ECO:0000256" key="2">
    <source>
        <dbReference type="ARBA" id="ARBA00007935"/>
    </source>
</evidence>
<evidence type="ECO:0000256" key="4">
    <source>
        <dbReference type="ARBA" id="ARBA00022475"/>
    </source>
</evidence>
<dbReference type="InterPro" id="IPR037294">
    <property type="entry name" value="ABC_BtuC-like"/>
</dbReference>
<feature type="transmembrane region" description="Helical" evidence="8">
    <location>
        <begin position="157"/>
        <end position="176"/>
    </location>
</feature>
<dbReference type="PANTHER" id="PTHR30472:SF64">
    <property type="entry name" value="IRON(3+)-HYDROXAMATE IMPORT SYSTEM PERMEASE PROTEIN FHUG"/>
    <property type="match status" value="1"/>
</dbReference>
<dbReference type="Gene3D" id="1.10.3470.10">
    <property type="entry name" value="ABC transporter involved in vitamin B12 uptake, BtuC"/>
    <property type="match status" value="1"/>
</dbReference>
<evidence type="ECO:0000256" key="3">
    <source>
        <dbReference type="ARBA" id="ARBA00022448"/>
    </source>
</evidence>
<feature type="transmembrane region" description="Helical" evidence="8">
    <location>
        <begin position="248"/>
        <end position="272"/>
    </location>
</feature>
<gene>
    <name evidence="9" type="ORF">DW856_05740</name>
</gene>
<feature type="transmembrane region" description="Helical" evidence="8">
    <location>
        <begin position="284"/>
        <end position="301"/>
    </location>
</feature>
<feature type="transmembrane region" description="Helical" evidence="8">
    <location>
        <begin position="122"/>
        <end position="145"/>
    </location>
</feature>
<accession>A0A3R6D4R7</accession>
<evidence type="ECO:0000256" key="7">
    <source>
        <dbReference type="ARBA" id="ARBA00023136"/>
    </source>
</evidence>